<evidence type="ECO:0000259" key="8">
    <source>
        <dbReference type="PROSITE" id="PS50011"/>
    </source>
</evidence>
<evidence type="ECO:0000256" key="6">
    <source>
        <dbReference type="ARBA" id="ARBA00022840"/>
    </source>
</evidence>
<accession>A0A3E0GXN4</accession>
<name>A0A3E0GXN4_9PSEU</name>
<evidence type="ECO:0000256" key="2">
    <source>
        <dbReference type="ARBA" id="ARBA00022527"/>
    </source>
</evidence>
<dbReference type="OrthoDB" id="9762169at2"/>
<dbReference type="EMBL" id="QUNO01000023">
    <property type="protein sequence ID" value="REH30672.1"/>
    <property type="molecule type" value="Genomic_DNA"/>
</dbReference>
<dbReference type="Gene3D" id="1.10.510.10">
    <property type="entry name" value="Transferase(Phosphotransferase) domain 1"/>
    <property type="match status" value="1"/>
</dbReference>
<evidence type="ECO:0000313" key="10">
    <source>
        <dbReference type="Proteomes" id="UP000256269"/>
    </source>
</evidence>
<dbReference type="GO" id="GO:0004674">
    <property type="term" value="F:protein serine/threonine kinase activity"/>
    <property type="evidence" value="ECO:0007669"/>
    <property type="project" value="UniProtKB-KW"/>
</dbReference>
<dbReference type="PROSITE" id="PS00108">
    <property type="entry name" value="PROTEIN_KINASE_ST"/>
    <property type="match status" value="1"/>
</dbReference>
<gene>
    <name evidence="9" type="ORF">BCF44_12330</name>
</gene>
<dbReference type="RefSeq" id="WP_116181027.1">
    <property type="nucleotide sequence ID" value="NZ_CP144375.1"/>
</dbReference>
<dbReference type="PROSITE" id="PS50011">
    <property type="entry name" value="PROTEIN_KINASE_DOM"/>
    <property type="match status" value="1"/>
</dbReference>
<dbReference type="InterPro" id="IPR000719">
    <property type="entry name" value="Prot_kinase_dom"/>
</dbReference>
<dbReference type="SMART" id="SM00220">
    <property type="entry name" value="S_TKc"/>
    <property type="match status" value="1"/>
</dbReference>
<dbReference type="AlphaFoldDB" id="A0A3E0GXN4"/>
<feature type="region of interest" description="Disordered" evidence="7">
    <location>
        <begin position="324"/>
        <end position="352"/>
    </location>
</feature>
<keyword evidence="6" id="KW-0067">ATP-binding</keyword>
<keyword evidence="3" id="KW-0808">Transferase</keyword>
<evidence type="ECO:0000256" key="1">
    <source>
        <dbReference type="ARBA" id="ARBA00012513"/>
    </source>
</evidence>
<dbReference type="PANTHER" id="PTHR43289">
    <property type="entry name" value="MITOGEN-ACTIVATED PROTEIN KINASE KINASE KINASE 20-RELATED"/>
    <property type="match status" value="1"/>
</dbReference>
<dbReference type="GO" id="GO:0005524">
    <property type="term" value="F:ATP binding"/>
    <property type="evidence" value="ECO:0007669"/>
    <property type="project" value="UniProtKB-KW"/>
</dbReference>
<sequence>MSAAPPDVPGHRYVRRLDSGGFADVHVYRQLRPDREVAVKILKDVDLSAQARQQFADEASVMAELTGHENIVRVLSAGELPDGRPYLVMEFYPNGDLRGRLERGPLPVAEVLDIGVRIASAVATAHHENILHRDIKPSNILLDKRGRPALTDFGIASTLAAGSSAPAEHLSLHWAPPEVVRNEPSTKLSDLFSLAATLWHLLAGHSPFEIPGGDNSDGPVMARITTMATPPTGRSDVPQRLERLLQRAMEKDTLARPASAVEFARLLRLVQEEMGSEPTPMSVPDEGPREPVVVAPVAASPTRKASVVVTAAKVQQFLPPDTVARPRRHEEKAQPTMLRSVPVSAEQADGPSERKVPRRWILIGSVAAMTAAGVGGAAVVLTGGGSAPTVVPPANSVQPQQNAGALGENEPPGTPTLVVVRSNPSTLHFSWTYSAQLASDTFRWRTPDGAKSGTTHESSLDISDPAGTKLCVQVKVVRVTGDDGTTDYSPAACGS</sequence>
<feature type="domain" description="Protein kinase" evidence="8">
    <location>
        <begin position="11"/>
        <end position="269"/>
    </location>
</feature>
<dbReference type="Pfam" id="PF00069">
    <property type="entry name" value="Pkinase"/>
    <property type="match status" value="1"/>
</dbReference>
<dbReference type="PANTHER" id="PTHR43289:SF6">
    <property type="entry name" value="SERINE_THREONINE-PROTEIN KINASE NEKL-3"/>
    <property type="match status" value="1"/>
</dbReference>
<dbReference type="EC" id="2.7.11.1" evidence="1"/>
<dbReference type="CDD" id="cd14014">
    <property type="entry name" value="STKc_PknB_like"/>
    <property type="match status" value="1"/>
</dbReference>
<evidence type="ECO:0000256" key="4">
    <source>
        <dbReference type="ARBA" id="ARBA00022741"/>
    </source>
</evidence>
<keyword evidence="10" id="KW-1185">Reference proteome</keyword>
<organism evidence="9 10">
    <name type="scientific">Kutzneria buriramensis</name>
    <dbReference type="NCBI Taxonomy" id="1045776"/>
    <lineage>
        <taxon>Bacteria</taxon>
        <taxon>Bacillati</taxon>
        <taxon>Actinomycetota</taxon>
        <taxon>Actinomycetes</taxon>
        <taxon>Pseudonocardiales</taxon>
        <taxon>Pseudonocardiaceae</taxon>
        <taxon>Kutzneria</taxon>
    </lineage>
</organism>
<proteinExistence type="predicted"/>
<keyword evidence="4" id="KW-0547">Nucleotide-binding</keyword>
<dbReference type="Gene3D" id="3.30.200.20">
    <property type="entry name" value="Phosphorylase Kinase, domain 1"/>
    <property type="match status" value="1"/>
</dbReference>
<protein>
    <recommendedName>
        <fullName evidence="1">non-specific serine/threonine protein kinase</fullName>
        <ecNumber evidence="1">2.7.11.1</ecNumber>
    </recommendedName>
</protein>
<keyword evidence="2 9" id="KW-0723">Serine/threonine-protein kinase</keyword>
<evidence type="ECO:0000313" key="9">
    <source>
        <dbReference type="EMBL" id="REH30672.1"/>
    </source>
</evidence>
<reference evidence="9 10" key="1">
    <citation type="submission" date="2018-08" db="EMBL/GenBank/DDBJ databases">
        <title>Genomic Encyclopedia of Archaeal and Bacterial Type Strains, Phase II (KMG-II): from individual species to whole genera.</title>
        <authorList>
            <person name="Goeker M."/>
        </authorList>
    </citation>
    <scope>NUCLEOTIDE SEQUENCE [LARGE SCALE GENOMIC DNA]</scope>
    <source>
        <strain evidence="9 10">DSM 45791</strain>
    </source>
</reference>
<dbReference type="Proteomes" id="UP000256269">
    <property type="component" value="Unassembled WGS sequence"/>
</dbReference>
<comment type="caution">
    <text evidence="9">The sequence shown here is derived from an EMBL/GenBank/DDBJ whole genome shotgun (WGS) entry which is preliminary data.</text>
</comment>
<evidence type="ECO:0000256" key="3">
    <source>
        <dbReference type="ARBA" id="ARBA00022679"/>
    </source>
</evidence>
<dbReference type="SUPFAM" id="SSF56112">
    <property type="entry name" value="Protein kinase-like (PK-like)"/>
    <property type="match status" value="1"/>
</dbReference>
<dbReference type="InterPro" id="IPR011009">
    <property type="entry name" value="Kinase-like_dom_sf"/>
</dbReference>
<evidence type="ECO:0000256" key="5">
    <source>
        <dbReference type="ARBA" id="ARBA00022777"/>
    </source>
</evidence>
<evidence type="ECO:0000256" key="7">
    <source>
        <dbReference type="SAM" id="MobiDB-lite"/>
    </source>
</evidence>
<keyword evidence="5 9" id="KW-0418">Kinase</keyword>
<dbReference type="InterPro" id="IPR008271">
    <property type="entry name" value="Ser/Thr_kinase_AS"/>
</dbReference>